<dbReference type="Pfam" id="PF13279">
    <property type="entry name" value="4HBT_2"/>
    <property type="match status" value="1"/>
</dbReference>
<proteinExistence type="inferred from homology"/>
<protein>
    <submittedName>
        <fullName evidence="3">Acyl-CoA thioester hydrolase</fullName>
        <ecNumber evidence="3">3.1.2.-</ecNumber>
    </submittedName>
</protein>
<keyword evidence="4" id="KW-1185">Reference proteome</keyword>
<reference evidence="3 4" key="1">
    <citation type="submission" date="2020-08" db="EMBL/GenBank/DDBJ databases">
        <title>Genomic Encyclopedia of Type Strains, Phase IV (KMG-IV): sequencing the most valuable type-strain genomes for metagenomic binning, comparative biology and taxonomic classification.</title>
        <authorList>
            <person name="Goeker M."/>
        </authorList>
    </citation>
    <scope>NUCLEOTIDE SEQUENCE [LARGE SCALE GENOMIC DNA]</scope>
    <source>
        <strain evidence="3 4">DSM 103733</strain>
    </source>
</reference>
<dbReference type="InterPro" id="IPR006684">
    <property type="entry name" value="YbgC/YbaW"/>
</dbReference>
<dbReference type="NCBIfam" id="TIGR00051">
    <property type="entry name" value="YbgC/FadM family acyl-CoA thioesterase"/>
    <property type="match status" value="1"/>
</dbReference>
<evidence type="ECO:0000256" key="1">
    <source>
        <dbReference type="ARBA" id="ARBA00005953"/>
    </source>
</evidence>
<dbReference type="GO" id="GO:0047617">
    <property type="term" value="F:fatty acyl-CoA hydrolase activity"/>
    <property type="evidence" value="ECO:0007669"/>
    <property type="project" value="TreeGrafter"/>
</dbReference>
<dbReference type="AlphaFoldDB" id="A0A841JN96"/>
<organism evidence="3 4">
    <name type="scientific">Silvibacterium bohemicum</name>
    <dbReference type="NCBI Taxonomy" id="1577686"/>
    <lineage>
        <taxon>Bacteria</taxon>
        <taxon>Pseudomonadati</taxon>
        <taxon>Acidobacteriota</taxon>
        <taxon>Terriglobia</taxon>
        <taxon>Terriglobales</taxon>
        <taxon>Acidobacteriaceae</taxon>
        <taxon>Silvibacterium</taxon>
    </lineage>
</organism>
<dbReference type="EC" id="3.1.2.-" evidence="3"/>
<name>A0A841JN96_9BACT</name>
<gene>
    <name evidence="3" type="ORF">HNQ77_000661</name>
</gene>
<comment type="caution">
    <text evidence="3">The sequence shown here is derived from an EMBL/GenBank/DDBJ whole genome shotgun (WGS) entry which is preliminary data.</text>
</comment>
<dbReference type="CDD" id="cd00586">
    <property type="entry name" value="4HBT"/>
    <property type="match status" value="1"/>
</dbReference>
<dbReference type="PANTHER" id="PTHR31793:SF27">
    <property type="entry name" value="NOVEL THIOESTERASE SUPERFAMILY DOMAIN AND SAPOSIN A-TYPE DOMAIN CONTAINING PROTEIN (0610012H03RIK)"/>
    <property type="match status" value="1"/>
</dbReference>
<dbReference type="Proteomes" id="UP000538666">
    <property type="component" value="Unassembled WGS sequence"/>
</dbReference>
<dbReference type="PANTHER" id="PTHR31793">
    <property type="entry name" value="4-HYDROXYBENZOYL-COA THIOESTERASE FAMILY MEMBER"/>
    <property type="match status" value="1"/>
</dbReference>
<dbReference type="Gene3D" id="3.10.129.10">
    <property type="entry name" value="Hotdog Thioesterase"/>
    <property type="match status" value="1"/>
</dbReference>
<sequence length="142" mass="16800">MTMPVRTTLRVRYAETDQMGVVYYANYFVWCEIGRVEFFRQLGHDYKLMETEDDCHLPVVEANCRYRSPARYDEEIQIETRVTLLRGAVIKFSYRLLRAEPGRERLLAEAETVHVCVDKGMLKREMPEKYAAAIRQTIEERV</sequence>
<dbReference type="InterPro" id="IPR050563">
    <property type="entry name" value="4-hydroxybenzoyl-CoA_TE"/>
</dbReference>
<dbReference type="PIRSF" id="PIRSF003230">
    <property type="entry name" value="YbgC"/>
    <property type="match status" value="1"/>
</dbReference>
<evidence type="ECO:0000256" key="2">
    <source>
        <dbReference type="ARBA" id="ARBA00022801"/>
    </source>
</evidence>
<dbReference type="SUPFAM" id="SSF54637">
    <property type="entry name" value="Thioesterase/thiol ester dehydrase-isomerase"/>
    <property type="match status" value="1"/>
</dbReference>
<dbReference type="RefSeq" id="WP_050057917.1">
    <property type="nucleotide sequence ID" value="NZ_JACHEK010000001.1"/>
</dbReference>
<comment type="similarity">
    <text evidence="1">Belongs to the 4-hydroxybenzoyl-CoA thioesterase family.</text>
</comment>
<evidence type="ECO:0000313" key="3">
    <source>
        <dbReference type="EMBL" id="MBB6142723.1"/>
    </source>
</evidence>
<evidence type="ECO:0000313" key="4">
    <source>
        <dbReference type="Proteomes" id="UP000538666"/>
    </source>
</evidence>
<keyword evidence="2 3" id="KW-0378">Hydrolase</keyword>
<accession>A0A841JN96</accession>
<dbReference type="EMBL" id="JACHEK010000001">
    <property type="protein sequence ID" value="MBB6142723.1"/>
    <property type="molecule type" value="Genomic_DNA"/>
</dbReference>
<dbReference type="InterPro" id="IPR029069">
    <property type="entry name" value="HotDog_dom_sf"/>
</dbReference>